<comment type="caution">
    <text evidence="2">The sequence shown here is derived from an EMBL/GenBank/DDBJ whole genome shotgun (WGS) entry which is preliminary data.</text>
</comment>
<feature type="compositionally biased region" description="Polar residues" evidence="1">
    <location>
        <begin position="156"/>
        <end position="166"/>
    </location>
</feature>
<dbReference type="Proteomes" id="UP000715781">
    <property type="component" value="Unassembled WGS sequence"/>
</dbReference>
<accession>A0A951Q1W6</accession>
<name>A0A951Q1W6_9NOST</name>
<dbReference type="EMBL" id="JAHHHN010000019">
    <property type="protein sequence ID" value="MBW4564235.1"/>
    <property type="molecule type" value="Genomic_DNA"/>
</dbReference>
<reference evidence="2" key="1">
    <citation type="submission" date="2021-05" db="EMBL/GenBank/DDBJ databases">
        <authorList>
            <person name="Pietrasiak N."/>
            <person name="Ward R."/>
            <person name="Stajich J.E."/>
            <person name="Kurbessoian T."/>
        </authorList>
    </citation>
    <scope>NUCLEOTIDE SEQUENCE</scope>
    <source>
        <strain evidence="2">JT2-VF2</strain>
    </source>
</reference>
<feature type="compositionally biased region" description="Polar residues" evidence="1">
    <location>
        <begin position="216"/>
        <end position="228"/>
    </location>
</feature>
<feature type="region of interest" description="Disordered" evidence="1">
    <location>
        <begin position="74"/>
        <end position="94"/>
    </location>
</feature>
<proteinExistence type="predicted"/>
<sequence length="305" mass="32845">MLAQFQSLYPNGSLISELVQIFQGKYIVRASVQIEGVTRATGLAAAETVEAAEDQARNRALMVLGIANAPQGTVASSPKPISQVQTNPAVSTTGRLNEPAYSAIKERDLASSQWSAVSHERLANPEGDSSQEVSAPLSHGQHITSDVVKTDKELLPTNTGSTSISDSYNQDFNQNFSATSDIKAQFDSPADNLGTIFGKNSENQPLPGITASNVTPFTPRSHSSSEDVTTPAGVGKKKKKSEPVDLSDVIAKTDVELQRLGWTPEQGREHLIKTYGKRGRTLLTEEELYGFLQYLQSQPDPIAGF</sequence>
<evidence type="ECO:0000313" key="3">
    <source>
        <dbReference type="Proteomes" id="UP000715781"/>
    </source>
</evidence>
<feature type="region of interest" description="Disordered" evidence="1">
    <location>
        <begin position="216"/>
        <end position="242"/>
    </location>
</feature>
<evidence type="ECO:0000313" key="2">
    <source>
        <dbReference type="EMBL" id="MBW4564235.1"/>
    </source>
</evidence>
<evidence type="ECO:0000256" key="1">
    <source>
        <dbReference type="SAM" id="MobiDB-lite"/>
    </source>
</evidence>
<gene>
    <name evidence="2" type="ORF">KME32_24450</name>
</gene>
<reference evidence="2" key="2">
    <citation type="journal article" date="2022" name="Microbiol. Resour. Announc.">
        <title>Metagenome Sequencing to Explore Phylogenomics of Terrestrial Cyanobacteria.</title>
        <authorList>
            <person name="Ward R.D."/>
            <person name="Stajich J.E."/>
            <person name="Johansen J.R."/>
            <person name="Huntemann M."/>
            <person name="Clum A."/>
            <person name="Foster B."/>
            <person name="Foster B."/>
            <person name="Roux S."/>
            <person name="Palaniappan K."/>
            <person name="Varghese N."/>
            <person name="Mukherjee S."/>
            <person name="Reddy T.B.K."/>
            <person name="Daum C."/>
            <person name="Copeland A."/>
            <person name="Chen I.A."/>
            <person name="Ivanova N.N."/>
            <person name="Kyrpides N.C."/>
            <person name="Shapiro N."/>
            <person name="Eloe-Fadrosh E.A."/>
            <person name="Pietrasiak N."/>
        </authorList>
    </citation>
    <scope>NUCLEOTIDE SEQUENCE</scope>
    <source>
        <strain evidence="2">JT2-VF2</strain>
    </source>
</reference>
<dbReference type="AlphaFoldDB" id="A0A951Q1W6"/>
<protein>
    <submittedName>
        <fullName evidence="2">Uncharacterized protein</fullName>
    </submittedName>
</protein>
<feature type="region of interest" description="Disordered" evidence="1">
    <location>
        <begin position="121"/>
        <end position="166"/>
    </location>
</feature>
<organism evidence="2 3">
    <name type="scientific">Mojavia pulchra JT2-VF2</name>
    <dbReference type="NCBI Taxonomy" id="287848"/>
    <lineage>
        <taxon>Bacteria</taxon>
        <taxon>Bacillati</taxon>
        <taxon>Cyanobacteriota</taxon>
        <taxon>Cyanophyceae</taxon>
        <taxon>Nostocales</taxon>
        <taxon>Nostocaceae</taxon>
    </lineage>
</organism>